<feature type="transmembrane region" description="Helical" evidence="2">
    <location>
        <begin position="351"/>
        <end position="369"/>
    </location>
</feature>
<dbReference type="InterPro" id="IPR000601">
    <property type="entry name" value="PKD_dom"/>
</dbReference>
<evidence type="ECO:0000313" key="4">
    <source>
        <dbReference type="EMBL" id="KAL2102328.1"/>
    </source>
</evidence>
<feature type="compositionally biased region" description="Pro residues" evidence="1">
    <location>
        <begin position="395"/>
        <end position="417"/>
    </location>
</feature>
<dbReference type="AlphaFoldDB" id="A0ABD1KT26"/>
<dbReference type="PANTHER" id="PTHR12106:SF8">
    <property type="entry name" value="VPS10 DOMAIN-CONTAINING RECEPTOR SORCS1"/>
    <property type="match status" value="1"/>
</dbReference>
<dbReference type="PROSITE" id="PS50093">
    <property type="entry name" value="PKD"/>
    <property type="match status" value="1"/>
</dbReference>
<name>A0ABD1KT26_9TELE</name>
<dbReference type="Proteomes" id="UP001591681">
    <property type="component" value="Unassembled WGS sequence"/>
</dbReference>
<dbReference type="Pfam" id="PF00801">
    <property type="entry name" value="PKD"/>
    <property type="match status" value="1"/>
</dbReference>
<feature type="domain" description="PKD" evidence="3">
    <location>
        <begin position="68"/>
        <end position="127"/>
    </location>
</feature>
<evidence type="ECO:0000313" key="5">
    <source>
        <dbReference type="Proteomes" id="UP001591681"/>
    </source>
</evidence>
<evidence type="ECO:0000256" key="2">
    <source>
        <dbReference type="SAM" id="Phobius"/>
    </source>
</evidence>
<feature type="region of interest" description="Disordered" evidence="1">
    <location>
        <begin position="395"/>
        <end position="418"/>
    </location>
</feature>
<organism evidence="4 5">
    <name type="scientific">Coilia grayii</name>
    <name type="common">Gray's grenadier anchovy</name>
    <dbReference type="NCBI Taxonomy" id="363190"/>
    <lineage>
        <taxon>Eukaryota</taxon>
        <taxon>Metazoa</taxon>
        <taxon>Chordata</taxon>
        <taxon>Craniata</taxon>
        <taxon>Vertebrata</taxon>
        <taxon>Euteleostomi</taxon>
        <taxon>Actinopterygii</taxon>
        <taxon>Neopterygii</taxon>
        <taxon>Teleostei</taxon>
        <taxon>Clupei</taxon>
        <taxon>Clupeiformes</taxon>
        <taxon>Clupeoidei</taxon>
        <taxon>Engraulidae</taxon>
        <taxon>Coilinae</taxon>
        <taxon>Coilia</taxon>
    </lineage>
</organism>
<dbReference type="FunFam" id="2.60.40.10:FF:000083">
    <property type="entry name" value="Sortilin-related VPS10 domain containing receptor 2"/>
    <property type="match status" value="1"/>
</dbReference>
<comment type="caution">
    <text evidence="4">The sequence shown here is derived from an EMBL/GenBank/DDBJ whole genome shotgun (WGS) entry which is preliminary data.</text>
</comment>
<keyword evidence="2" id="KW-0812">Transmembrane</keyword>
<sequence>MWRSCTTVSSFLNSTGYRKVVSNNCTGGVVDLYTARRQPCPRQAPRGLHLVTSDGTLTATVNSNVTFMVFLEEGCGSRTSIMLDFGNGNTISYSNISTVEDGIRHVYRSVGIYRVAATARNDLGAETVLLYLHVTCPLEHIHLSAPFLAVKSKEVNLTAVLWPSQVGTVTYIWWLGNNSEPVITLDGSVAFTFSREGINVVTVQVSAGNIILQDRKTIAVHEYFKSHLLAFSSNLDEHNPDVAEWRLDVSRVIRNSMVQATGMDREQLLVTVLPGLPTTAEFFLLPDKQVTEGKPEKTTQHLDELSEMVLGALNQNLVQFTLRPGVQITVYAAHLSAAPLVDTSEKHSGSAMLMLLSVVVVGLAVFVIYKFKSVLPLQPFPMPLHPLCPYNPTPEPPYNLTPNSTPNPPPPTSPFPLPSRSSAPEGFMLCVIVILSSRKIPGLSIYAQMQNEKEQEMIQSPVGPAVDATVAVATAAVAPAAVTAAAILPVQPQQQKQKQPRPPRELVVMTSSLEPLDTAHKAHSIGECCECGLKLEDSTRNTGIPQGFDMPTSDKRQIVENHHGPPHSTHPTLYPTHPTLLYPPHSTLLYPPHSTLPTPLYSTHPGPPHSIPTPLYSTHPTLLYPPHSTLLYPPHSTLPTPLYSTLPTPLYSTLPTPLYSTLLYPPHSTLLYPPHSTLPTPLYSTLPTPLYSTHSTLPILAHPTLYPPRPTPLYSTLPTPLYSTLPTPLYSTLLYSTLLYSTHPTLLYPPRPTHGMKGNYPALVHLAWADSDSQAGVLRATPFSGNLCQSRSDTRL</sequence>
<keyword evidence="2" id="KW-1133">Transmembrane helix</keyword>
<dbReference type="InterPro" id="IPR050310">
    <property type="entry name" value="VPS10-sortilin"/>
</dbReference>
<dbReference type="EMBL" id="JBHFQA010000002">
    <property type="protein sequence ID" value="KAL2102328.1"/>
    <property type="molecule type" value="Genomic_DNA"/>
</dbReference>
<dbReference type="Gene3D" id="2.60.40.10">
    <property type="entry name" value="Immunoglobulins"/>
    <property type="match status" value="1"/>
</dbReference>
<gene>
    <name evidence="4" type="ORF">ACEWY4_001496</name>
</gene>
<keyword evidence="2" id="KW-0472">Membrane</keyword>
<evidence type="ECO:0000259" key="3">
    <source>
        <dbReference type="PROSITE" id="PS50093"/>
    </source>
</evidence>
<dbReference type="CDD" id="cd00146">
    <property type="entry name" value="PKD"/>
    <property type="match status" value="1"/>
</dbReference>
<dbReference type="PANTHER" id="PTHR12106">
    <property type="entry name" value="SORTILIN RELATED"/>
    <property type="match status" value="1"/>
</dbReference>
<accession>A0ABD1KT26</accession>
<protein>
    <recommendedName>
        <fullName evidence="3">PKD domain-containing protein</fullName>
    </recommendedName>
</protein>
<dbReference type="SUPFAM" id="SSF49299">
    <property type="entry name" value="PKD domain"/>
    <property type="match status" value="1"/>
</dbReference>
<dbReference type="InterPro" id="IPR035986">
    <property type="entry name" value="PKD_dom_sf"/>
</dbReference>
<reference evidence="4 5" key="1">
    <citation type="submission" date="2024-09" db="EMBL/GenBank/DDBJ databases">
        <title>A chromosome-level genome assembly of Gray's grenadier anchovy, Coilia grayii.</title>
        <authorList>
            <person name="Fu Z."/>
        </authorList>
    </citation>
    <scope>NUCLEOTIDE SEQUENCE [LARGE SCALE GENOMIC DNA]</scope>
    <source>
        <strain evidence="4">G4</strain>
        <tissue evidence="4">Muscle</tissue>
    </source>
</reference>
<proteinExistence type="predicted"/>
<keyword evidence="5" id="KW-1185">Reference proteome</keyword>
<dbReference type="Gene3D" id="3.30.60.270">
    <property type="match status" value="1"/>
</dbReference>
<evidence type="ECO:0000256" key="1">
    <source>
        <dbReference type="SAM" id="MobiDB-lite"/>
    </source>
</evidence>
<dbReference type="InterPro" id="IPR013783">
    <property type="entry name" value="Ig-like_fold"/>
</dbReference>